<proteinExistence type="predicted"/>
<dbReference type="Proteomes" id="UP001054837">
    <property type="component" value="Unassembled WGS sequence"/>
</dbReference>
<protein>
    <submittedName>
        <fullName evidence="1">Uncharacterized protein</fullName>
    </submittedName>
</protein>
<name>A0AAV4PN12_9ARAC</name>
<organism evidence="1 2">
    <name type="scientific">Caerostris darwini</name>
    <dbReference type="NCBI Taxonomy" id="1538125"/>
    <lineage>
        <taxon>Eukaryota</taxon>
        <taxon>Metazoa</taxon>
        <taxon>Ecdysozoa</taxon>
        <taxon>Arthropoda</taxon>
        <taxon>Chelicerata</taxon>
        <taxon>Arachnida</taxon>
        <taxon>Araneae</taxon>
        <taxon>Araneomorphae</taxon>
        <taxon>Entelegynae</taxon>
        <taxon>Araneoidea</taxon>
        <taxon>Araneidae</taxon>
        <taxon>Caerostris</taxon>
    </lineage>
</organism>
<sequence>MEAMVTFLEQSTAKIRISKVGRRRKIVHARDLNFLQTSQNSPLPSRNPVFPETFFFSPEFSSGERTLFPNWMEFNIGGFRIRILGKGNEKSELNIVFPCLERI</sequence>
<reference evidence="1 2" key="1">
    <citation type="submission" date="2021-06" db="EMBL/GenBank/DDBJ databases">
        <title>Caerostris darwini draft genome.</title>
        <authorList>
            <person name="Kono N."/>
            <person name="Arakawa K."/>
        </authorList>
    </citation>
    <scope>NUCLEOTIDE SEQUENCE [LARGE SCALE GENOMIC DNA]</scope>
</reference>
<comment type="caution">
    <text evidence="1">The sequence shown here is derived from an EMBL/GenBank/DDBJ whole genome shotgun (WGS) entry which is preliminary data.</text>
</comment>
<dbReference type="EMBL" id="BPLQ01003260">
    <property type="protein sequence ID" value="GIX98957.1"/>
    <property type="molecule type" value="Genomic_DNA"/>
</dbReference>
<gene>
    <name evidence="1" type="ORF">CDAR_540481</name>
</gene>
<accession>A0AAV4PN12</accession>
<keyword evidence="2" id="KW-1185">Reference proteome</keyword>
<evidence type="ECO:0000313" key="2">
    <source>
        <dbReference type="Proteomes" id="UP001054837"/>
    </source>
</evidence>
<evidence type="ECO:0000313" key="1">
    <source>
        <dbReference type="EMBL" id="GIX98957.1"/>
    </source>
</evidence>
<dbReference type="AlphaFoldDB" id="A0AAV4PN12"/>